<accession>A0A6N9JHL2</accession>
<dbReference type="RefSeq" id="WP_161160238.1">
    <property type="nucleotide sequence ID" value="NZ_JAQLEV010000007.1"/>
</dbReference>
<name>A0A6N9JHL2_9ACTN</name>
<reference evidence="1 2" key="1">
    <citation type="journal article" date="2019" name="Nat. Med.">
        <title>A library of human gut bacterial isolates paired with longitudinal multiomics data enables mechanistic microbiome research.</title>
        <authorList>
            <person name="Poyet M."/>
            <person name="Groussin M."/>
            <person name="Gibbons S.M."/>
            <person name="Avila-Pacheco J."/>
            <person name="Jiang X."/>
            <person name="Kearney S.M."/>
            <person name="Perrotta A.R."/>
            <person name="Berdy B."/>
            <person name="Zhao S."/>
            <person name="Lieberman T.D."/>
            <person name="Swanson P.K."/>
            <person name="Smith M."/>
            <person name="Roesemann S."/>
            <person name="Alexander J.E."/>
            <person name="Rich S.A."/>
            <person name="Livny J."/>
            <person name="Vlamakis H."/>
            <person name="Clish C."/>
            <person name="Bullock K."/>
            <person name="Deik A."/>
            <person name="Scott J."/>
            <person name="Pierce K.A."/>
            <person name="Xavier R.J."/>
            <person name="Alm E.J."/>
        </authorList>
    </citation>
    <scope>NUCLEOTIDE SEQUENCE [LARGE SCALE GENOMIC DNA]</scope>
    <source>
        <strain evidence="1 2">BIOML-A20</strain>
    </source>
</reference>
<organism evidence="1 2">
    <name type="scientific">Collinsella aerofaciens</name>
    <dbReference type="NCBI Taxonomy" id="74426"/>
    <lineage>
        <taxon>Bacteria</taxon>
        <taxon>Bacillati</taxon>
        <taxon>Actinomycetota</taxon>
        <taxon>Coriobacteriia</taxon>
        <taxon>Coriobacteriales</taxon>
        <taxon>Coriobacteriaceae</taxon>
        <taxon>Collinsella</taxon>
    </lineage>
</organism>
<dbReference type="Proteomes" id="UP000469380">
    <property type="component" value="Unassembled WGS sequence"/>
</dbReference>
<comment type="caution">
    <text evidence="1">The sequence shown here is derived from an EMBL/GenBank/DDBJ whole genome shotgun (WGS) entry which is preliminary data.</text>
</comment>
<dbReference type="AlphaFoldDB" id="A0A6N9JHL2"/>
<gene>
    <name evidence="1" type="ORF">GT464_04405</name>
</gene>
<evidence type="ECO:0000313" key="2">
    <source>
        <dbReference type="Proteomes" id="UP000469380"/>
    </source>
</evidence>
<dbReference type="EMBL" id="WWSR01000006">
    <property type="protein sequence ID" value="MZJ39197.1"/>
    <property type="molecule type" value="Genomic_DNA"/>
</dbReference>
<evidence type="ECO:0000313" key="1">
    <source>
        <dbReference type="EMBL" id="MZJ39197.1"/>
    </source>
</evidence>
<protein>
    <submittedName>
        <fullName evidence="1">Uncharacterized protein</fullName>
    </submittedName>
</protein>
<proteinExistence type="predicted"/>
<sequence>MDTEEDTPRPNDLQDGTMAEVNALRDLLSQIGDPDAAHDAGVIDDDEYAERKARKLAYTAALAAYDSGETLDVSALIDQMRERASQPTQTEQNTANIDYLLMTVGGDQ</sequence>